<sequence>MLDWTHRSYTSWIGGFAHHGPIDVVLAHHGCVVLLVQCEFTFLKQFVWKCRKTTKFGCVFHQRRIEYTSSRYSIGHREQKMRLGG</sequence>
<dbReference type="EMBL" id="CARXXK010000002">
    <property type="protein sequence ID" value="CAI6352648.1"/>
    <property type="molecule type" value="Genomic_DNA"/>
</dbReference>
<gene>
    <name evidence="1" type="ORF">MEUPH1_LOCUS8862</name>
</gene>
<comment type="caution">
    <text evidence="1">The sequence shown here is derived from an EMBL/GenBank/DDBJ whole genome shotgun (WGS) entry which is preliminary data.</text>
</comment>
<accession>A0AAV0WAF0</accession>
<protein>
    <submittedName>
        <fullName evidence="1">Uncharacterized protein</fullName>
    </submittedName>
</protein>
<reference evidence="1 2" key="1">
    <citation type="submission" date="2023-01" db="EMBL/GenBank/DDBJ databases">
        <authorList>
            <person name="Whitehead M."/>
        </authorList>
    </citation>
    <scope>NUCLEOTIDE SEQUENCE [LARGE SCALE GENOMIC DNA]</scope>
</reference>
<evidence type="ECO:0000313" key="2">
    <source>
        <dbReference type="Proteomes" id="UP001160148"/>
    </source>
</evidence>
<dbReference type="AlphaFoldDB" id="A0AAV0WAF0"/>
<keyword evidence="2" id="KW-1185">Reference proteome</keyword>
<dbReference type="Proteomes" id="UP001160148">
    <property type="component" value="Unassembled WGS sequence"/>
</dbReference>
<evidence type="ECO:0000313" key="1">
    <source>
        <dbReference type="EMBL" id="CAI6352648.1"/>
    </source>
</evidence>
<name>A0AAV0WAF0_9HEMI</name>
<proteinExistence type="predicted"/>
<organism evidence="1 2">
    <name type="scientific">Macrosiphum euphorbiae</name>
    <name type="common">potato aphid</name>
    <dbReference type="NCBI Taxonomy" id="13131"/>
    <lineage>
        <taxon>Eukaryota</taxon>
        <taxon>Metazoa</taxon>
        <taxon>Ecdysozoa</taxon>
        <taxon>Arthropoda</taxon>
        <taxon>Hexapoda</taxon>
        <taxon>Insecta</taxon>
        <taxon>Pterygota</taxon>
        <taxon>Neoptera</taxon>
        <taxon>Paraneoptera</taxon>
        <taxon>Hemiptera</taxon>
        <taxon>Sternorrhyncha</taxon>
        <taxon>Aphidomorpha</taxon>
        <taxon>Aphidoidea</taxon>
        <taxon>Aphididae</taxon>
        <taxon>Macrosiphini</taxon>
        <taxon>Macrosiphum</taxon>
    </lineage>
</organism>